<dbReference type="EnsemblPlants" id="OBART12G19270.1">
    <property type="protein sequence ID" value="OBART12G19270.1"/>
    <property type="gene ID" value="OBART12G19270"/>
</dbReference>
<evidence type="ECO:0000256" key="1">
    <source>
        <dbReference type="SAM" id="MobiDB-lite"/>
    </source>
</evidence>
<accession>A0A0D3HWX3</accession>
<reference evidence="2" key="2">
    <citation type="submission" date="2015-03" db="UniProtKB">
        <authorList>
            <consortium name="EnsemblPlants"/>
        </authorList>
    </citation>
    <scope>IDENTIFICATION</scope>
</reference>
<dbReference type="HOGENOM" id="CLU_2516197_0_0_1"/>
<sequence length="85" mass="9756">MSDIEFAKSFVSHLCSFEKMIPRDERYSRAVIMEFIDFIIAAPGNRSRSYPSIDDSPPPPSSPPAEIGASVRKHLRLDWLDFEKR</sequence>
<evidence type="ECO:0000313" key="2">
    <source>
        <dbReference type="EnsemblPlants" id="OBART12G19270.1"/>
    </source>
</evidence>
<dbReference type="STRING" id="65489.A0A0D3HWX3"/>
<dbReference type="Proteomes" id="UP000026960">
    <property type="component" value="Chromosome 12"/>
</dbReference>
<feature type="region of interest" description="Disordered" evidence="1">
    <location>
        <begin position="47"/>
        <end position="68"/>
    </location>
</feature>
<dbReference type="AlphaFoldDB" id="A0A0D3HWX3"/>
<protein>
    <submittedName>
        <fullName evidence="2">Uncharacterized protein</fullName>
    </submittedName>
</protein>
<organism evidence="2">
    <name type="scientific">Oryza barthii</name>
    <dbReference type="NCBI Taxonomy" id="65489"/>
    <lineage>
        <taxon>Eukaryota</taxon>
        <taxon>Viridiplantae</taxon>
        <taxon>Streptophyta</taxon>
        <taxon>Embryophyta</taxon>
        <taxon>Tracheophyta</taxon>
        <taxon>Spermatophyta</taxon>
        <taxon>Magnoliopsida</taxon>
        <taxon>Liliopsida</taxon>
        <taxon>Poales</taxon>
        <taxon>Poaceae</taxon>
        <taxon>BOP clade</taxon>
        <taxon>Oryzoideae</taxon>
        <taxon>Oryzeae</taxon>
        <taxon>Oryzinae</taxon>
        <taxon>Oryza</taxon>
    </lineage>
</organism>
<dbReference type="PaxDb" id="65489-OBART12G19270.1"/>
<name>A0A0D3HWX3_9ORYZ</name>
<keyword evidence="3" id="KW-1185">Reference proteome</keyword>
<proteinExistence type="predicted"/>
<evidence type="ECO:0000313" key="3">
    <source>
        <dbReference type="Proteomes" id="UP000026960"/>
    </source>
</evidence>
<dbReference type="Gramene" id="OBART12G19270.1">
    <property type="protein sequence ID" value="OBART12G19270.1"/>
    <property type="gene ID" value="OBART12G19270"/>
</dbReference>
<reference evidence="2" key="1">
    <citation type="journal article" date="2009" name="Rice">
        <title>De Novo Next Generation Sequencing of Plant Genomes.</title>
        <authorList>
            <person name="Rounsley S."/>
            <person name="Marri P.R."/>
            <person name="Yu Y."/>
            <person name="He R."/>
            <person name="Sisneros N."/>
            <person name="Goicoechea J.L."/>
            <person name="Lee S.J."/>
            <person name="Angelova A."/>
            <person name="Kudrna D."/>
            <person name="Luo M."/>
            <person name="Affourtit J."/>
            <person name="Desany B."/>
            <person name="Knight J."/>
            <person name="Niazi F."/>
            <person name="Egholm M."/>
            <person name="Wing R.A."/>
        </authorList>
    </citation>
    <scope>NUCLEOTIDE SEQUENCE [LARGE SCALE GENOMIC DNA]</scope>
    <source>
        <strain evidence="2">cv. IRGC 105608</strain>
    </source>
</reference>